<feature type="transmembrane region" description="Helical" evidence="1">
    <location>
        <begin position="386"/>
        <end position="407"/>
    </location>
</feature>
<evidence type="ECO:0000256" key="1">
    <source>
        <dbReference type="SAM" id="Phobius"/>
    </source>
</evidence>
<sequence>MPSRGDEVPSSTSSLPFANHPLIPILLLIAVMAAAAFIHHAEYSPGFQHHASENRHPESLSLSYRTGSIAELHQDDLLRSDNGWRATTSSHAAVGFTTQPVTFRLELSNTSGRPLQQWISVPAPYIDRIRAARLNATTGPLLPMRTQGSLWPFSSRLIPLPSFHWPVIIPANSAVILFFEVSDTGPTVFPVSVQGDDGLVHGSVTRATVNGILLGLSLFLLAINLFLTLRFRTVMLAWLTVLTLSVIHIQLVLNGFGAWIFWRGVPALDAAITTSMLTTLIAFAQHTLAALRPPRLYRHLLNGLSLAALILILLEFTGTELPIQAHTITLGLIGCVLSLFIAVRCFRSSLYARYFTAAVLVLTAGLIASALRTVGVVPVNVLSDSAFSLGTILSAVVLLAAAVHFFWREQWLRRIAASERAAEQERRLAVQNQLENSLRKHKVTGRPNRSALEACLSGQTSGKFQIVVLRLNRFHEIEHVVGHQTAEGFVRDYLTSLEDHLRRFGADSILDIDNAPVVSIDTMDAAFVLAREIDRKDPFWRKLIEFTAPDCRYQGYTFNWRCSIGVASLPHHGDSIQEVLSAAGYASLQRDPINFYDNAVHEHQKHQQLLMLDLEDAFRCDQIQLAYQAKVDIGSGRTESVEALVRWYHPEFRVIPPGDWIPLVEELGSITRVTRWVLGRAATDLGRIRERYGQRIRTAINISSRDLAVPELADDLERIVRDQGCTPEDFILEVTETSVIRDLEVTTERLAQLRQCGFGIALDDFGTGTSSLSALTEFPLDEVKIDRTFLTGILQDQNRQKVFRATVELARSLNLRTVIEGVEDERTVQWLRQFSGLRGQGYFWGYPITLSVMPDA</sequence>
<gene>
    <name evidence="3" type="ORF">CK501_11810</name>
</gene>
<keyword evidence="1" id="KW-0472">Membrane</keyword>
<reference evidence="3 4" key="1">
    <citation type="submission" date="2017-08" db="EMBL/GenBank/DDBJ databases">
        <title>Halovibrio sewagensis sp. nov., isolated from wastewater of high salinity.</title>
        <authorList>
            <person name="Dong X."/>
            <person name="Zhang G."/>
        </authorList>
    </citation>
    <scope>NUCLEOTIDE SEQUENCE [LARGE SCALE GENOMIC DNA]</scope>
    <source>
        <strain evidence="3 4">YL5-2</strain>
    </source>
</reference>
<dbReference type="Pfam" id="PF07695">
    <property type="entry name" value="7TMR-DISM_7TM"/>
    <property type="match status" value="1"/>
</dbReference>
<feature type="transmembrane region" description="Helical" evidence="1">
    <location>
        <begin position="236"/>
        <end position="262"/>
    </location>
</feature>
<dbReference type="Proteomes" id="UP000218896">
    <property type="component" value="Unassembled WGS sequence"/>
</dbReference>
<dbReference type="Pfam" id="PF00563">
    <property type="entry name" value="EAL"/>
    <property type="match status" value="1"/>
</dbReference>
<dbReference type="InterPro" id="IPR035919">
    <property type="entry name" value="EAL_sf"/>
</dbReference>
<evidence type="ECO:0000313" key="3">
    <source>
        <dbReference type="EMBL" id="PAU79878.1"/>
    </source>
</evidence>
<dbReference type="AlphaFoldDB" id="A0A2A2F4K7"/>
<dbReference type="Gene3D" id="3.20.20.450">
    <property type="entry name" value="EAL domain"/>
    <property type="match status" value="1"/>
</dbReference>
<dbReference type="PANTHER" id="PTHR33121">
    <property type="entry name" value="CYCLIC DI-GMP PHOSPHODIESTERASE PDEF"/>
    <property type="match status" value="1"/>
</dbReference>
<dbReference type="Gene3D" id="3.30.70.270">
    <property type="match status" value="1"/>
</dbReference>
<feature type="transmembrane region" description="Helical" evidence="1">
    <location>
        <begin position="20"/>
        <end position="38"/>
    </location>
</feature>
<feature type="transmembrane region" description="Helical" evidence="1">
    <location>
        <begin position="354"/>
        <end position="374"/>
    </location>
</feature>
<dbReference type="InterPro" id="IPR001633">
    <property type="entry name" value="EAL_dom"/>
</dbReference>
<protein>
    <recommendedName>
        <fullName evidence="2">EAL domain-containing protein</fullName>
    </recommendedName>
</protein>
<feature type="domain" description="EAL" evidence="2">
    <location>
        <begin position="607"/>
        <end position="856"/>
    </location>
</feature>
<feature type="transmembrane region" description="Helical" evidence="1">
    <location>
        <begin position="163"/>
        <end position="181"/>
    </location>
</feature>
<dbReference type="InterPro" id="IPR011622">
    <property type="entry name" value="7TMR_DISM_rcpt_extracell_dom2"/>
</dbReference>
<dbReference type="SMART" id="SM00052">
    <property type="entry name" value="EAL"/>
    <property type="match status" value="1"/>
</dbReference>
<dbReference type="GO" id="GO:0071111">
    <property type="term" value="F:cyclic-guanylate-specific phosphodiesterase activity"/>
    <property type="evidence" value="ECO:0007669"/>
    <property type="project" value="InterPro"/>
</dbReference>
<keyword evidence="1" id="KW-1133">Transmembrane helix</keyword>
<dbReference type="CDD" id="cd01948">
    <property type="entry name" value="EAL"/>
    <property type="match status" value="1"/>
</dbReference>
<dbReference type="InterPro" id="IPR050706">
    <property type="entry name" value="Cyclic-di-GMP_PDE-like"/>
</dbReference>
<comment type="caution">
    <text evidence="3">The sequence shown here is derived from an EMBL/GenBank/DDBJ whole genome shotgun (WGS) entry which is preliminary data.</text>
</comment>
<dbReference type="EMBL" id="NSKD01000005">
    <property type="protein sequence ID" value="PAU79878.1"/>
    <property type="molecule type" value="Genomic_DNA"/>
</dbReference>
<accession>A0A2A2F4K7</accession>
<dbReference type="PANTHER" id="PTHR33121:SF70">
    <property type="entry name" value="SIGNALING PROTEIN YKOW"/>
    <property type="match status" value="1"/>
</dbReference>
<dbReference type="Gene3D" id="2.60.40.2380">
    <property type="match status" value="1"/>
</dbReference>
<keyword evidence="1" id="KW-0812">Transmembrane</keyword>
<feature type="transmembrane region" description="Helical" evidence="1">
    <location>
        <begin position="323"/>
        <end position="342"/>
    </location>
</feature>
<evidence type="ECO:0000259" key="2">
    <source>
        <dbReference type="PROSITE" id="PS50883"/>
    </source>
</evidence>
<dbReference type="InterPro" id="IPR029787">
    <property type="entry name" value="Nucleotide_cyclase"/>
</dbReference>
<dbReference type="PROSITE" id="PS50883">
    <property type="entry name" value="EAL"/>
    <property type="match status" value="1"/>
</dbReference>
<keyword evidence="4" id="KW-1185">Reference proteome</keyword>
<dbReference type="SUPFAM" id="SSF141868">
    <property type="entry name" value="EAL domain-like"/>
    <property type="match status" value="1"/>
</dbReference>
<dbReference type="SUPFAM" id="SSF55073">
    <property type="entry name" value="Nucleotide cyclase"/>
    <property type="match status" value="1"/>
</dbReference>
<name>A0A2A2F4K7_9GAMM</name>
<dbReference type="InterPro" id="IPR043128">
    <property type="entry name" value="Rev_trsase/Diguanyl_cyclase"/>
</dbReference>
<feature type="transmembrane region" description="Helical" evidence="1">
    <location>
        <begin position="300"/>
        <end position="317"/>
    </location>
</feature>
<feature type="transmembrane region" description="Helical" evidence="1">
    <location>
        <begin position="207"/>
        <end position="229"/>
    </location>
</feature>
<dbReference type="InterPro" id="IPR011623">
    <property type="entry name" value="7TMR_DISM_rcpt_extracell_dom1"/>
</dbReference>
<organism evidence="3 4">
    <name type="scientific">Halovibrio salipaludis</name>
    <dbReference type="NCBI Taxonomy" id="2032626"/>
    <lineage>
        <taxon>Bacteria</taxon>
        <taxon>Pseudomonadati</taxon>
        <taxon>Pseudomonadota</taxon>
        <taxon>Gammaproteobacteria</taxon>
        <taxon>Oceanospirillales</taxon>
        <taxon>Halomonadaceae</taxon>
        <taxon>Halovibrio</taxon>
    </lineage>
</organism>
<dbReference type="Pfam" id="PF07696">
    <property type="entry name" value="7TMR-DISMED2"/>
    <property type="match status" value="1"/>
</dbReference>
<proteinExistence type="predicted"/>
<feature type="transmembrane region" description="Helical" evidence="1">
    <location>
        <begin position="268"/>
        <end position="288"/>
    </location>
</feature>
<evidence type="ECO:0000313" key="4">
    <source>
        <dbReference type="Proteomes" id="UP000218896"/>
    </source>
</evidence>